<dbReference type="Proteomes" id="UP001163324">
    <property type="component" value="Chromosome 6"/>
</dbReference>
<sequence length="509" mass="57098">MEINKRIESVAVIGAGASGAVTSAALDAEKYFKRIRVFERREAAGGTWIYDAAVSPGILITPGLLPPELDPGLKIPGHLPQTTPPVTQERFSETPIYENLTTNVPDIAMSYSDIPFPYGPFVPHHIPKQYIENYFSAHGTDSFLELNTTVEDLSRVPSSSSSSSSDHSDRREGWKLTLRRRDVLQKVDHWWEEYFDAVILANGHYTIPSVPRVKGLDEYMRAYPGRVIHSKTYRNPSVWAGKKVLVVGNSASGIDITRGLREVARLPVYQSRRSRSRWDGDEPPPGVEWKPVVTEYLSDGADPGRILFSDGSHLDGVDVVVYCTGYRPSFPFWNTAANGRPMYDYAAGKLVNSFQHTFFRDFATLGIVGMPRVLTFRSMEYQAVALARLFAGRLPAPLPSVAEQEKWERERAERQRAEGNKFHDIAWETGETVEWLTGLFRMAGLGTLSGRGRLPPVLDDATVKAINDIKKYPEPGHERELNRSLGRRVPAEGDWVVVDRPRKDLLSFL</sequence>
<protein>
    <submittedName>
        <fullName evidence="1">Uncharacterized protein</fullName>
    </submittedName>
</protein>
<reference evidence="1" key="1">
    <citation type="submission" date="2022-10" db="EMBL/GenBank/DDBJ databases">
        <title>Complete Genome of Trichothecium roseum strain YXFP-22015, a Plant Pathogen Isolated from Citrus.</title>
        <authorList>
            <person name="Wang Y."/>
            <person name="Zhu L."/>
        </authorList>
    </citation>
    <scope>NUCLEOTIDE SEQUENCE</scope>
    <source>
        <strain evidence="1">YXFP-22015</strain>
    </source>
</reference>
<gene>
    <name evidence="1" type="ORF">N3K66_006379</name>
</gene>
<proteinExistence type="predicted"/>
<accession>A0ACC0UVA4</accession>
<comment type="caution">
    <text evidence="1">The sequence shown here is derived from an EMBL/GenBank/DDBJ whole genome shotgun (WGS) entry which is preliminary data.</text>
</comment>
<dbReference type="EMBL" id="CM047945">
    <property type="protein sequence ID" value="KAI9898019.1"/>
    <property type="molecule type" value="Genomic_DNA"/>
</dbReference>
<organism evidence="1 2">
    <name type="scientific">Trichothecium roseum</name>
    <dbReference type="NCBI Taxonomy" id="47278"/>
    <lineage>
        <taxon>Eukaryota</taxon>
        <taxon>Fungi</taxon>
        <taxon>Dikarya</taxon>
        <taxon>Ascomycota</taxon>
        <taxon>Pezizomycotina</taxon>
        <taxon>Sordariomycetes</taxon>
        <taxon>Hypocreomycetidae</taxon>
        <taxon>Hypocreales</taxon>
        <taxon>Hypocreales incertae sedis</taxon>
        <taxon>Trichothecium</taxon>
    </lineage>
</organism>
<evidence type="ECO:0000313" key="1">
    <source>
        <dbReference type="EMBL" id="KAI9898019.1"/>
    </source>
</evidence>
<keyword evidence="2" id="KW-1185">Reference proteome</keyword>
<evidence type="ECO:0000313" key="2">
    <source>
        <dbReference type="Proteomes" id="UP001163324"/>
    </source>
</evidence>
<name>A0ACC0UVA4_9HYPO</name>